<gene>
    <name evidence="1" type="ORF">QQ91_013050</name>
</gene>
<dbReference type="EMBL" id="JTHE02000003">
    <property type="protein sequence ID" value="NEV68041.1"/>
    <property type="molecule type" value="Genomic_DNA"/>
</dbReference>
<dbReference type="AlphaFoldDB" id="A0A0C1V704"/>
<proteinExistence type="predicted"/>
<name>A0A0C1V704_9CYAN</name>
<reference evidence="1" key="2">
    <citation type="journal article" date="2015" name="Genome Announc.">
        <title>Draft Genome Sequence of Filamentous Marine Cyanobacterium Lyngbya confervoides Strain BDU141951.</title>
        <authorList>
            <person name="Chandrababunaidu M.M."/>
            <person name="Sen D."/>
            <person name="Tripathy S."/>
        </authorList>
    </citation>
    <scope>NUCLEOTIDE SEQUENCE</scope>
    <source>
        <strain evidence="1">BDU141951</strain>
    </source>
</reference>
<comment type="caution">
    <text evidence="1">The sequence shown here is derived from an EMBL/GenBank/DDBJ whole genome shotgun (WGS) entry which is preliminary data.</text>
</comment>
<organism evidence="1">
    <name type="scientific">Lyngbya confervoides BDU141951</name>
    <dbReference type="NCBI Taxonomy" id="1574623"/>
    <lineage>
        <taxon>Bacteria</taxon>
        <taxon>Bacillati</taxon>
        <taxon>Cyanobacteriota</taxon>
        <taxon>Cyanophyceae</taxon>
        <taxon>Oscillatoriophycideae</taxon>
        <taxon>Oscillatoriales</taxon>
        <taxon>Microcoleaceae</taxon>
        <taxon>Lyngbya</taxon>
    </lineage>
</organism>
<reference evidence="1" key="1">
    <citation type="submission" date="2014-11" db="EMBL/GenBank/DDBJ databases">
        <authorList>
            <person name="Malar M.C."/>
            <person name="Sen D."/>
            <person name="Tripathy S."/>
        </authorList>
    </citation>
    <scope>NUCLEOTIDE SEQUENCE</scope>
    <source>
        <strain evidence="1">BDU141951</strain>
    </source>
</reference>
<evidence type="ECO:0000313" key="1">
    <source>
        <dbReference type="EMBL" id="NEV68041.1"/>
    </source>
</evidence>
<sequence length="75" mass="8450">MDSILLKEEALKLSPFERAQLIDALLESLDPAAQEEIDRAWLEESKDRLKAFHAGDIDAVDGEIALTELREKLSQ</sequence>
<protein>
    <submittedName>
        <fullName evidence="1">Addiction module protein</fullName>
    </submittedName>
</protein>
<dbReference type="NCBIfam" id="TIGR02574">
    <property type="entry name" value="stabl_TIGR02574"/>
    <property type="match status" value="1"/>
</dbReference>
<dbReference type="InterPro" id="IPR013406">
    <property type="entry name" value="CHP02574_addiction_mod"/>
</dbReference>
<accession>A0A0C1V704</accession>
<reference evidence="1" key="3">
    <citation type="submission" date="2020-02" db="EMBL/GenBank/DDBJ databases">
        <authorList>
            <person name="Sarangi A.N."/>
            <person name="Ghosh S."/>
            <person name="Mukherjee M."/>
            <person name="Tripathy S."/>
        </authorList>
    </citation>
    <scope>NUCLEOTIDE SEQUENCE</scope>
    <source>
        <strain evidence="1">BDU141951</strain>
    </source>
</reference>
<dbReference type="Pfam" id="PF09720">
    <property type="entry name" value="Unstab_antitox"/>
    <property type="match status" value="1"/>
</dbReference>